<dbReference type="InterPro" id="IPR050277">
    <property type="entry name" value="Sodium:Solute_Symporter"/>
</dbReference>
<protein>
    <submittedName>
        <fullName evidence="15">Sodium:solute symporter family protein</fullName>
    </submittedName>
</protein>
<keyword evidence="5 14" id="KW-0812">Transmembrane</keyword>
<dbReference type="Proteomes" id="UP000241238">
    <property type="component" value="Chromosome"/>
</dbReference>
<keyword evidence="11" id="KW-0739">Sodium transport</keyword>
<keyword evidence="4" id="KW-1003">Cell membrane</keyword>
<dbReference type="PANTHER" id="PTHR48086:SF3">
    <property type="entry name" value="SODIUM_PROLINE SYMPORTER"/>
    <property type="match status" value="1"/>
</dbReference>
<evidence type="ECO:0000256" key="1">
    <source>
        <dbReference type="ARBA" id="ARBA00004651"/>
    </source>
</evidence>
<feature type="transmembrane region" description="Helical" evidence="14">
    <location>
        <begin position="273"/>
        <end position="294"/>
    </location>
</feature>
<feature type="transmembrane region" description="Helical" evidence="14">
    <location>
        <begin position="401"/>
        <end position="421"/>
    </location>
</feature>
<feature type="transmembrane region" description="Helical" evidence="14">
    <location>
        <begin position="428"/>
        <end position="446"/>
    </location>
</feature>
<evidence type="ECO:0000256" key="11">
    <source>
        <dbReference type="ARBA" id="ARBA00023201"/>
    </source>
</evidence>
<keyword evidence="7 14" id="KW-1133">Transmembrane helix</keyword>
<dbReference type="EMBL" id="CP028103">
    <property type="protein sequence ID" value="AVQ31884.1"/>
    <property type="molecule type" value="Genomic_DNA"/>
</dbReference>
<feature type="transmembrane region" description="Helical" evidence="14">
    <location>
        <begin position="182"/>
        <end position="200"/>
    </location>
</feature>
<keyword evidence="8" id="KW-0915">Sodium</keyword>
<evidence type="ECO:0000256" key="7">
    <source>
        <dbReference type="ARBA" id="ARBA00022989"/>
    </source>
</evidence>
<sequence length="657" mass="71995">MSVQLVFGVYCIIFAFLMIGAGVYSKKWVSDASDFILAGRELSFPINTMGVAAIGFAGTTVSLECGFAILYGVKGALAWGVIYSIFGLVLYGLLFANFVRRCGAQTLPEYFEMRYNSRVRNVVAYGTIIGMCGILANNIVSLSAIVSGYVGWPTYFVMGGAFLIVIIFATLSGLWASTITDFIQVTIGTIAIPLLLILLIKKYGGIDFIASNWLTGNFMDNGIAGGSLPGMSLKYPSVLNFVLCFSSALVWGNNYYWGKLAASRNEKIAKNSFVCAGLILMFIFMIPLVMIGAYTGAAVPEVFTLAGGSIMPTAAYGVAAKMFLPLVSAFIVIGCVAASISTSSTSAMGATSTATRDIYLRTINPKADAAKSLKASKIIMFLVLIFTWVLCYFPGGPAYLFAFSNCWLVPPAILLCLGFLWPKFNSTGAFWGVICGMLTMVIFTILELTKIFVVGRFIYLAILGFVVTAVAGVIFTLLFPSSSKYYGRVDWELEPNDTNREKVELNDFDMQVLSLIRFGHQYMSDITDGLKVDSKVSTESIEKLDRGGYIKRAGKTGSRFYTFELADKAYTVLPKLSPEEKEMEKDYLNGRYLNFLKAVLDSPKAVMDIIKEEKYVSLQVSSIVSHLVRRGYLAEKGLYKRQLVITEAGKEIIQKYL</sequence>
<gene>
    <name evidence="15" type="ORF">C4N18_11895</name>
</gene>
<keyword evidence="10 14" id="KW-0472">Membrane</keyword>
<comment type="subcellular location">
    <subcellularLocation>
        <location evidence="1">Cell membrane</location>
        <topology evidence="1">Multi-pass membrane protein</topology>
    </subcellularLocation>
</comment>
<evidence type="ECO:0000256" key="5">
    <source>
        <dbReference type="ARBA" id="ARBA00022692"/>
    </source>
</evidence>
<dbReference type="InterPro" id="IPR038377">
    <property type="entry name" value="Na/Glc_symporter_sf"/>
</dbReference>
<feature type="transmembrane region" description="Helical" evidence="14">
    <location>
        <begin position="314"/>
        <end position="338"/>
    </location>
</feature>
<reference evidence="16" key="1">
    <citation type="journal article" date="2018" name="MSphere">
        <title>Fusobacterium Genomics Using MinION and Illumina Sequencing Enables Genome Completion and Correction.</title>
        <authorList>
            <person name="Todd S.M."/>
            <person name="Settlage R.E."/>
            <person name="Lahmers K.K."/>
            <person name="Slade D.J."/>
        </authorList>
    </citation>
    <scope>NUCLEOTIDE SEQUENCE [LARGE SCALE GENOMIC DNA]</scope>
    <source>
        <strain evidence="16">ATCC 27725</strain>
    </source>
</reference>
<accession>A0ABN5JKZ4</accession>
<feature type="transmembrane region" description="Helical" evidence="14">
    <location>
        <begin position="6"/>
        <end position="25"/>
    </location>
</feature>
<feature type="transmembrane region" description="Helical" evidence="14">
    <location>
        <begin position="378"/>
        <end position="395"/>
    </location>
</feature>
<proteinExistence type="inferred from homology"/>
<evidence type="ECO:0000256" key="6">
    <source>
        <dbReference type="ARBA" id="ARBA00022847"/>
    </source>
</evidence>
<feature type="transmembrane region" description="Helical" evidence="14">
    <location>
        <begin position="152"/>
        <end position="175"/>
    </location>
</feature>
<name>A0ABN5JKZ4_FUSVA</name>
<comment type="similarity">
    <text evidence="2 13">Belongs to the sodium:solute symporter (SSF) (TC 2.A.21) family.</text>
</comment>
<evidence type="ECO:0000256" key="8">
    <source>
        <dbReference type="ARBA" id="ARBA00023053"/>
    </source>
</evidence>
<evidence type="ECO:0000256" key="2">
    <source>
        <dbReference type="ARBA" id="ARBA00006434"/>
    </source>
</evidence>
<evidence type="ECO:0000256" key="9">
    <source>
        <dbReference type="ARBA" id="ARBA00023065"/>
    </source>
</evidence>
<dbReference type="RefSeq" id="WP_005948252.1">
    <property type="nucleotide sequence ID" value="NZ_CP028103.1"/>
</dbReference>
<feature type="transmembrane region" description="Helical" evidence="14">
    <location>
        <begin position="458"/>
        <end position="479"/>
    </location>
</feature>
<evidence type="ECO:0000313" key="15">
    <source>
        <dbReference type="EMBL" id="AVQ31884.1"/>
    </source>
</evidence>
<dbReference type="InterPro" id="IPR036390">
    <property type="entry name" value="WH_DNA-bd_sf"/>
</dbReference>
<dbReference type="SUPFAM" id="SSF46785">
    <property type="entry name" value="Winged helix' DNA-binding domain"/>
    <property type="match status" value="1"/>
</dbReference>
<dbReference type="CDD" id="cd10322">
    <property type="entry name" value="SLC5sbd"/>
    <property type="match status" value="1"/>
</dbReference>
<dbReference type="PROSITE" id="PS50283">
    <property type="entry name" value="NA_SOLUT_SYMP_3"/>
    <property type="match status" value="1"/>
</dbReference>
<evidence type="ECO:0000256" key="10">
    <source>
        <dbReference type="ARBA" id="ARBA00023136"/>
    </source>
</evidence>
<keyword evidence="9" id="KW-0406">Ion transport</keyword>
<dbReference type="InterPro" id="IPR001734">
    <property type="entry name" value="Na/solute_symporter"/>
</dbReference>
<evidence type="ECO:0000256" key="4">
    <source>
        <dbReference type="ARBA" id="ARBA00022475"/>
    </source>
</evidence>
<keyword evidence="6" id="KW-0769">Symport</keyword>
<evidence type="ECO:0000256" key="14">
    <source>
        <dbReference type="SAM" id="Phobius"/>
    </source>
</evidence>
<keyword evidence="3" id="KW-0813">Transport</keyword>
<comment type="catalytic activity">
    <reaction evidence="12">
        <text>L-proline(in) + Na(+)(in) = L-proline(out) + Na(+)(out)</text>
        <dbReference type="Rhea" id="RHEA:28967"/>
        <dbReference type="ChEBI" id="CHEBI:29101"/>
        <dbReference type="ChEBI" id="CHEBI:60039"/>
    </reaction>
</comment>
<evidence type="ECO:0000256" key="12">
    <source>
        <dbReference type="ARBA" id="ARBA00033708"/>
    </source>
</evidence>
<evidence type="ECO:0000256" key="3">
    <source>
        <dbReference type="ARBA" id="ARBA00022448"/>
    </source>
</evidence>
<evidence type="ECO:0000313" key="16">
    <source>
        <dbReference type="Proteomes" id="UP000241238"/>
    </source>
</evidence>
<feature type="transmembrane region" description="Helical" evidence="14">
    <location>
        <begin position="235"/>
        <end position="252"/>
    </location>
</feature>
<organism evidence="15 16">
    <name type="scientific">Fusobacterium varium ATCC 27725</name>
    <dbReference type="NCBI Taxonomy" id="469618"/>
    <lineage>
        <taxon>Bacteria</taxon>
        <taxon>Fusobacteriati</taxon>
        <taxon>Fusobacteriota</taxon>
        <taxon>Fusobacteriia</taxon>
        <taxon>Fusobacteriales</taxon>
        <taxon>Fusobacteriaceae</taxon>
        <taxon>Fusobacterium</taxon>
    </lineage>
</organism>
<dbReference type="PANTHER" id="PTHR48086">
    <property type="entry name" value="SODIUM/PROLINE SYMPORTER-RELATED"/>
    <property type="match status" value="1"/>
</dbReference>
<feature type="transmembrane region" description="Helical" evidence="14">
    <location>
        <begin position="122"/>
        <end position="146"/>
    </location>
</feature>
<feature type="transmembrane region" description="Helical" evidence="14">
    <location>
        <begin position="46"/>
        <end position="71"/>
    </location>
</feature>
<dbReference type="Gene3D" id="1.20.1730.10">
    <property type="entry name" value="Sodium/glucose cotransporter"/>
    <property type="match status" value="1"/>
</dbReference>
<feature type="transmembrane region" description="Helical" evidence="14">
    <location>
        <begin position="77"/>
        <end position="99"/>
    </location>
</feature>
<dbReference type="Pfam" id="PF00474">
    <property type="entry name" value="SSF"/>
    <property type="match status" value="1"/>
</dbReference>
<dbReference type="GeneID" id="77468698"/>
<keyword evidence="16" id="KW-1185">Reference proteome</keyword>
<evidence type="ECO:0000256" key="13">
    <source>
        <dbReference type="RuleBase" id="RU362091"/>
    </source>
</evidence>